<accession>A0A9J6C9I1</accession>
<dbReference type="EMBL" id="JADBJN010000002">
    <property type="protein sequence ID" value="KAG5678796.1"/>
    <property type="molecule type" value="Genomic_DNA"/>
</dbReference>
<evidence type="ECO:0000313" key="2">
    <source>
        <dbReference type="Proteomes" id="UP001107558"/>
    </source>
</evidence>
<dbReference type="AlphaFoldDB" id="A0A9J6C9I1"/>
<gene>
    <name evidence="1" type="ORF">PVAND_008431</name>
</gene>
<sequence>MDGLFNFQLLKQIGHVLIDEYYKKLTQMNVKVLNNIYGRYPLSSYEFNAIITASTNHRAQVTSSLLQTVENILIAFTKSFWIRFPCDSDSELNSIHLLDKLIELWKILQKIL</sequence>
<keyword evidence="2" id="KW-1185">Reference proteome</keyword>
<name>A0A9J6C9I1_POLVA</name>
<proteinExistence type="predicted"/>
<comment type="caution">
    <text evidence="1">The sequence shown here is derived from an EMBL/GenBank/DDBJ whole genome shotgun (WGS) entry which is preliminary data.</text>
</comment>
<evidence type="ECO:0000313" key="1">
    <source>
        <dbReference type="EMBL" id="KAG5678796.1"/>
    </source>
</evidence>
<organism evidence="1 2">
    <name type="scientific">Polypedilum vanderplanki</name>
    <name type="common">Sleeping chironomid midge</name>
    <dbReference type="NCBI Taxonomy" id="319348"/>
    <lineage>
        <taxon>Eukaryota</taxon>
        <taxon>Metazoa</taxon>
        <taxon>Ecdysozoa</taxon>
        <taxon>Arthropoda</taxon>
        <taxon>Hexapoda</taxon>
        <taxon>Insecta</taxon>
        <taxon>Pterygota</taxon>
        <taxon>Neoptera</taxon>
        <taxon>Endopterygota</taxon>
        <taxon>Diptera</taxon>
        <taxon>Nematocera</taxon>
        <taxon>Chironomoidea</taxon>
        <taxon>Chironomidae</taxon>
        <taxon>Chironominae</taxon>
        <taxon>Polypedilum</taxon>
        <taxon>Polypedilum</taxon>
    </lineage>
</organism>
<protein>
    <submittedName>
        <fullName evidence="1">Uncharacterized protein</fullName>
    </submittedName>
</protein>
<dbReference type="Proteomes" id="UP001107558">
    <property type="component" value="Chromosome 2"/>
</dbReference>
<reference evidence="1" key="1">
    <citation type="submission" date="2021-03" db="EMBL/GenBank/DDBJ databases">
        <title>Chromosome level genome of the anhydrobiotic midge Polypedilum vanderplanki.</title>
        <authorList>
            <person name="Yoshida Y."/>
            <person name="Kikawada T."/>
            <person name="Gusev O."/>
        </authorList>
    </citation>
    <scope>NUCLEOTIDE SEQUENCE</scope>
    <source>
        <strain evidence="1">NIAS01</strain>
        <tissue evidence="1">Whole body or cell culture</tissue>
    </source>
</reference>